<feature type="binding site" evidence="3">
    <location>
        <begin position="215"/>
        <end position="217"/>
    </location>
    <ligand>
        <name>substrate</name>
    </ligand>
</feature>
<dbReference type="OrthoDB" id="1523230at2"/>
<feature type="binding site" evidence="3">
    <location>
        <begin position="60"/>
        <end position="61"/>
    </location>
    <ligand>
        <name>phosphate</name>
        <dbReference type="ChEBI" id="CHEBI:43474"/>
    </ligand>
</feature>
<dbReference type="NCBIfam" id="TIGR01694">
    <property type="entry name" value="MTAP"/>
    <property type="match status" value="1"/>
</dbReference>
<dbReference type="GO" id="GO:0017061">
    <property type="term" value="F:S-methyl-5-thioadenosine phosphorylase activity"/>
    <property type="evidence" value="ECO:0007669"/>
    <property type="project" value="InterPro"/>
</dbReference>
<dbReference type="HAMAP" id="MF_01963">
    <property type="entry name" value="MTAP"/>
    <property type="match status" value="1"/>
</dbReference>
<evidence type="ECO:0000256" key="3">
    <source>
        <dbReference type="HAMAP-Rule" id="MF_01963"/>
    </source>
</evidence>
<feature type="domain" description="Nucleoside phosphorylase" evidence="4">
    <location>
        <begin position="14"/>
        <end position="250"/>
    </location>
</feature>
<proteinExistence type="inferred from homology"/>
<feature type="site" description="Important for substrate specificity" evidence="3">
    <location>
        <position position="173"/>
    </location>
</feature>
<dbReference type="Proteomes" id="UP000321617">
    <property type="component" value="Unassembled WGS sequence"/>
</dbReference>
<dbReference type="PANTHER" id="PTHR42679:SF2">
    <property type="entry name" value="S-METHYL-5'-THIOADENOSINE PHOSPHORYLASE"/>
    <property type="match status" value="1"/>
</dbReference>
<dbReference type="GO" id="GO:0019509">
    <property type="term" value="P:L-methionine salvage from methylthioadenosine"/>
    <property type="evidence" value="ECO:0007669"/>
    <property type="project" value="TreeGrafter"/>
</dbReference>
<comment type="function">
    <text evidence="3">Purine nucleoside phosphorylase involved in purine salvage.</text>
</comment>
<protein>
    <recommendedName>
        <fullName evidence="3">Purine nucleoside phosphorylase</fullName>
        <shortName evidence="3">PNP</shortName>
        <ecNumber evidence="3">2.4.2.1</ecNumber>
    </recommendedName>
</protein>
<dbReference type="RefSeq" id="WP_147142861.1">
    <property type="nucleotide sequence ID" value="NZ_BAABIJ010000004.1"/>
</dbReference>
<name>A0A562URT6_9ACTN</name>
<feature type="binding site" evidence="3">
    <location>
        <position position="191"/>
    </location>
    <ligand>
        <name>substrate</name>
    </ligand>
</feature>
<dbReference type="NCBIfam" id="NF005876">
    <property type="entry name" value="PRK07823.1"/>
    <property type="match status" value="1"/>
</dbReference>
<accession>A0A562URT6</accession>
<evidence type="ECO:0000256" key="2">
    <source>
        <dbReference type="ARBA" id="ARBA00022679"/>
    </source>
</evidence>
<dbReference type="UniPathway" id="UPA00606"/>
<keyword evidence="3" id="KW-0660">Purine salvage</keyword>
<dbReference type="InterPro" id="IPR000845">
    <property type="entry name" value="Nucleoside_phosphorylase_d"/>
</dbReference>
<feature type="site" description="Important for substrate specificity" evidence="3">
    <location>
        <position position="228"/>
    </location>
</feature>
<evidence type="ECO:0000259" key="4">
    <source>
        <dbReference type="Pfam" id="PF01048"/>
    </source>
</evidence>
<dbReference type="GO" id="GO:0005829">
    <property type="term" value="C:cytosol"/>
    <property type="evidence" value="ECO:0007669"/>
    <property type="project" value="TreeGrafter"/>
</dbReference>
<organism evidence="5 6">
    <name type="scientific">Stackebrandtia albiflava</name>
    <dbReference type="NCBI Taxonomy" id="406432"/>
    <lineage>
        <taxon>Bacteria</taxon>
        <taxon>Bacillati</taxon>
        <taxon>Actinomycetota</taxon>
        <taxon>Actinomycetes</taxon>
        <taxon>Glycomycetales</taxon>
        <taxon>Glycomycetaceae</taxon>
        <taxon>Stackebrandtia</taxon>
    </lineage>
</organism>
<keyword evidence="2 3" id="KW-0808">Transferase</keyword>
<evidence type="ECO:0000256" key="1">
    <source>
        <dbReference type="ARBA" id="ARBA00022676"/>
    </source>
</evidence>
<dbReference type="NCBIfam" id="NF006599">
    <property type="entry name" value="PRK09136.1"/>
    <property type="match status" value="1"/>
</dbReference>
<evidence type="ECO:0000313" key="6">
    <source>
        <dbReference type="Proteomes" id="UP000321617"/>
    </source>
</evidence>
<feature type="binding site" evidence="3">
    <location>
        <position position="192"/>
    </location>
    <ligand>
        <name>phosphate</name>
        <dbReference type="ChEBI" id="CHEBI:43474"/>
    </ligand>
</feature>
<dbReference type="Gene3D" id="3.40.50.1580">
    <property type="entry name" value="Nucleoside phosphorylase domain"/>
    <property type="match status" value="1"/>
</dbReference>
<comment type="subunit">
    <text evidence="3">Homohexamer. Dimer of a homotrimer.</text>
</comment>
<dbReference type="InterPro" id="IPR010044">
    <property type="entry name" value="MTAP"/>
</dbReference>
<comment type="pathway">
    <text evidence="3">Purine metabolism; purine nucleoside salvage.</text>
</comment>
<sequence>MAAPGPVSPPGAAIAVVGGSGLYSLFESPVRRTVETPYGAPSDDVAVGELAGRPVAFLPRHGPGHRFPPHRINYRANLWSLAEAGARRVIGVSAVGGLSPDLAPGGLVVPDQLVDRTSGRPQTFFDGPETAHAPFADPYCGPGRAAVLAAARSCGRPATDGGTQVVVEGPRFSTRAESRWYAAQGWSLIGMTALPEVSLARELGLCYLPLCLVTDMDAGVEQGSGVTQDEVMELFAANLAVVGDILATLVADLPDDLGCDCADLAPKPL</sequence>
<comment type="miscellaneous">
    <text evidence="3">Although this enzyme belongs to the family of MTA phosphorylases based on sequence homology, it lacks several conserved amino acids in the substrate binding pocket that confer specificity towards MTA.</text>
</comment>
<dbReference type="AlphaFoldDB" id="A0A562URT6"/>
<dbReference type="CDD" id="cd09010">
    <property type="entry name" value="MTAP_SsMTAPII_like_MTIP"/>
    <property type="match status" value="1"/>
</dbReference>
<feature type="binding site" evidence="3">
    <location>
        <begin position="93"/>
        <end position="94"/>
    </location>
    <ligand>
        <name>phosphate</name>
        <dbReference type="ChEBI" id="CHEBI:43474"/>
    </ligand>
</feature>
<evidence type="ECO:0000313" key="5">
    <source>
        <dbReference type="EMBL" id="TWJ08333.1"/>
    </source>
</evidence>
<dbReference type="EC" id="2.4.2.1" evidence="3"/>
<comment type="similarity">
    <text evidence="3">Belongs to the PNP/MTAP phosphorylase family. MTAP subfamily.</text>
</comment>
<dbReference type="GO" id="GO:0006166">
    <property type="term" value="P:purine ribonucleoside salvage"/>
    <property type="evidence" value="ECO:0007669"/>
    <property type="project" value="UniProtKB-UniRule"/>
</dbReference>
<comment type="catalytic activity">
    <reaction evidence="3">
        <text>a purine D-ribonucleoside + phosphate = a purine nucleobase + alpha-D-ribose 1-phosphate</text>
        <dbReference type="Rhea" id="RHEA:19805"/>
        <dbReference type="ChEBI" id="CHEBI:26386"/>
        <dbReference type="ChEBI" id="CHEBI:43474"/>
        <dbReference type="ChEBI" id="CHEBI:57720"/>
        <dbReference type="ChEBI" id="CHEBI:142355"/>
        <dbReference type="EC" id="2.4.2.1"/>
    </reaction>
</comment>
<dbReference type="SUPFAM" id="SSF53167">
    <property type="entry name" value="Purine and uridine phosphorylases"/>
    <property type="match status" value="1"/>
</dbReference>
<dbReference type="Pfam" id="PF01048">
    <property type="entry name" value="PNP_UDP_1"/>
    <property type="match status" value="1"/>
</dbReference>
<gene>
    <name evidence="5" type="ORF">LX16_4561</name>
</gene>
<reference evidence="5 6" key="1">
    <citation type="journal article" date="2013" name="Stand. Genomic Sci.">
        <title>Genomic Encyclopedia of Type Strains, Phase I: The one thousand microbial genomes (KMG-I) project.</title>
        <authorList>
            <person name="Kyrpides N.C."/>
            <person name="Woyke T."/>
            <person name="Eisen J.A."/>
            <person name="Garrity G."/>
            <person name="Lilburn T.G."/>
            <person name="Beck B.J."/>
            <person name="Whitman W.B."/>
            <person name="Hugenholtz P."/>
            <person name="Klenk H.P."/>
        </authorList>
    </citation>
    <scope>NUCLEOTIDE SEQUENCE [LARGE SCALE GENOMIC DNA]</scope>
    <source>
        <strain evidence="5 6">DSM 45044</strain>
    </source>
</reference>
<feature type="binding site" evidence="3">
    <location>
        <position position="20"/>
    </location>
    <ligand>
        <name>phosphate</name>
        <dbReference type="ChEBI" id="CHEBI:43474"/>
    </ligand>
</feature>
<keyword evidence="1 3" id="KW-0328">Glycosyltransferase</keyword>
<comment type="caution">
    <text evidence="5">The sequence shown here is derived from an EMBL/GenBank/DDBJ whole genome shotgun (WGS) entry which is preliminary data.</text>
</comment>
<keyword evidence="6" id="KW-1185">Reference proteome</keyword>
<dbReference type="PANTHER" id="PTHR42679">
    <property type="entry name" value="S-METHYL-5'-THIOADENOSINE PHOSPHORYLASE"/>
    <property type="match status" value="1"/>
</dbReference>
<dbReference type="InterPro" id="IPR035994">
    <property type="entry name" value="Nucleoside_phosphorylase_sf"/>
</dbReference>
<dbReference type="EMBL" id="VLLL01000008">
    <property type="protein sequence ID" value="TWJ08333.1"/>
    <property type="molecule type" value="Genomic_DNA"/>
</dbReference>